<sequence length="219" mass="22739">MKGSTKLALGATAAAVSLTLILMASLLLDLLFSILRRRRRSPSQASQSRATPASPPSPLSKPLHLPLYGHGVLQVPSSDFLLSVPKLEAATATAAAAAKLADQAANSDHFVRICNPIFDEACGLHGVNVNAMDDVGDGTPFETPGSSPSCFELEEGVNSEPSPPLKFMKKLPSFLPAASSVVCLVDGRRSLAASVSATETNKASSSSSSSNSLCFSPSW</sequence>
<evidence type="ECO:0000256" key="1">
    <source>
        <dbReference type="SAM" id="MobiDB-lite"/>
    </source>
</evidence>
<comment type="caution">
    <text evidence="3">The sequence shown here is derived from an EMBL/GenBank/DDBJ whole genome shotgun (WGS) entry which is preliminary data.</text>
</comment>
<feature type="compositionally biased region" description="Low complexity" evidence="1">
    <location>
        <begin position="42"/>
        <end position="52"/>
    </location>
</feature>
<feature type="region of interest" description="Disordered" evidence="1">
    <location>
        <begin position="197"/>
        <end position="219"/>
    </location>
</feature>
<keyword evidence="2" id="KW-0812">Transmembrane</keyword>
<dbReference type="Proteomes" id="UP001085076">
    <property type="component" value="Miscellaneous, Linkage group lg08"/>
</dbReference>
<feature type="region of interest" description="Disordered" evidence="1">
    <location>
        <begin position="42"/>
        <end position="61"/>
    </location>
</feature>
<evidence type="ECO:0000313" key="4">
    <source>
        <dbReference type="Proteomes" id="UP001085076"/>
    </source>
</evidence>
<protein>
    <submittedName>
        <fullName evidence="3">Uncharacterized protein</fullName>
    </submittedName>
</protein>
<proteinExistence type="predicted"/>
<dbReference type="OrthoDB" id="680110at2759"/>
<keyword evidence="2" id="KW-0472">Membrane</keyword>
<name>A0A9D5H7S5_9LILI</name>
<keyword evidence="4" id="KW-1185">Reference proteome</keyword>
<keyword evidence="2" id="KW-1133">Transmembrane helix</keyword>
<evidence type="ECO:0000256" key="2">
    <source>
        <dbReference type="SAM" id="Phobius"/>
    </source>
</evidence>
<reference evidence="3" key="2">
    <citation type="journal article" date="2022" name="Hortic Res">
        <title>The genome of Dioscorea zingiberensis sheds light on the biosynthesis, origin and evolution of the medicinally important diosgenin saponins.</title>
        <authorList>
            <person name="Li Y."/>
            <person name="Tan C."/>
            <person name="Li Z."/>
            <person name="Guo J."/>
            <person name="Li S."/>
            <person name="Chen X."/>
            <person name="Wang C."/>
            <person name="Dai X."/>
            <person name="Yang H."/>
            <person name="Song W."/>
            <person name="Hou L."/>
            <person name="Xu J."/>
            <person name="Tong Z."/>
            <person name="Xu A."/>
            <person name="Yuan X."/>
            <person name="Wang W."/>
            <person name="Yang Q."/>
            <person name="Chen L."/>
            <person name="Sun Z."/>
            <person name="Wang K."/>
            <person name="Pan B."/>
            <person name="Chen J."/>
            <person name="Bao Y."/>
            <person name="Liu F."/>
            <person name="Qi X."/>
            <person name="Gang D.R."/>
            <person name="Wen J."/>
            <person name="Li J."/>
        </authorList>
    </citation>
    <scope>NUCLEOTIDE SEQUENCE</scope>
    <source>
        <strain evidence="3">Dzin_1.0</strain>
    </source>
</reference>
<feature type="transmembrane region" description="Helical" evidence="2">
    <location>
        <begin position="12"/>
        <end position="35"/>
    </location>
</feature>
<reference evidence="3" key="1">
    <citation type="submission" date="2021-03" db="EMBL/GenBank/DDBJ databases">
        <authorList>
            <person name="Li Z."/>
            <person name="Yang C."/>
        </authorList>
    </citation>
    <scope>NUCLEOTIDE SEQUENCE</scope>
    <source>
        <strain evidence="3">Dzin_1.0</strain>
        <tissue evidence="3">Leaf</tissue>
    </source>
</reference>
<dbReference type="EMBL" id="JAGGNH010000008">
    <property type="protein sequence ID" value="KAJ0966454.1"/>
    <property type="molecule type" value="Genomic_DNA"/>
</dbReference>
<gene>
    <name evidence="3" type="ORF">J5N97_027592</name>
</gene>
<dbReference type="AlphaFoldDB" id="A0A9D5H7S5"/>
<organism evidence="3 4">
    <name type="scientific">Dioscorea zingiberensis</name>
    <dbReference type="NCBI Taxonomy" id="325984"/>
    <lineage>
        <taxon>Eukaryota</taxon>
        <taxon>Viridiplantae</taxon>
        <taxon>Streptophyta</taxon>
        <taxon>Embryophyta</taxon>
        <taxon>Tracheophyta</taxon>
        <taxon>Spermatophyta</taxon>
        <taxon>Magnoliopsida</taxon>
        <taxon>Liliopsida</taxon>
        <taxon>Dioscoreales</taxon>
        <taxon>Dioscoreaceae</taxon>
        <taxon>Dioscorea</taxon>
    </lineage>
</organism>
<evidence type="ECO:0000313" key="3">
    <source>
        <dbReference type="EMBL" id="KAJ0966454.1"/>
    </source>
</evidence>
<accession>A0A9D5H7S5</accession>
<feature type="compositionally biased region" description="Low complexity" evidence="1">
    <location>
        <begin position="204"/>
        <end position="219"/>
    </location>
</feature>